<keyword evidence="1" id="KW-0812">Transmembrane</keyword>
<evidence type="ECO:0000256" key="1">
    <source>
        <dbReference type="SAM" id="Phobius"/>
    </source>
</evidence>
<feature type="transmembrane region" description="Helical" evidence="1">
    <location>
        <begin position="15"/>
        <end position="36"/>
    </location>
</feature>
<feature type="transmembrane region" description="Helical" evidence="1">
    <location>
        <begin position="57"/>
        <end position="76"/>
    </location>
</feature>
<dbReference type="RefSeq" id="WP_357780708.1">
    <property type="nucleotide sequence ID" value="NZ_JBFAKC010000002.1"/>
</dbReference>
<proteinExistence type="predicted"/>
<gene>
    <name evidence="2" type="ORF">AB0I48_06230</name>
</gene>
<keyword evidence="1" id="KW-0472">Membrane</keyword>
<evidence type="ECO:0000313" key="3">
    <source>
        <dbReference type="Proteomes" id="UP001551695"/>
    </source>
</evidence>
<comment type="caution">
    <text evidence="2">The sequence shown here is derived from an EMBL/GenBank/DDBJ whole genome shotgun (WGS) entry which is preliminary data.</text>
</comment>
<organism evidence="2 3">
    <name type="scientific">Nocardia aurea</name>
    <dbReference type="NCBI Taxonomy" id="2144174"/>
    <lineage>
        <taxon>Bacteria</taxon>
        <taxon>Bacillati</taxon>
        <taxon>Actinomycetota</taxon>
        <taxon>Actinomycetes</taxon>
        <taxon>Mycobacteriales</taxon>
        <taxon>Nocardiaceae</taxon>
        <taxon>Nocardia</taxon>
    </lineage>
</organism>
<dbReference type="EMBL" id="JBFAKC010000002">
    <property type="protein sequence ID" value="MEV0707147.1"/>
    <property type="molecule type" value="Genomic_DNA"/>
</dbReference>
<keyword evidence="1" id="KW-1133">Transmembrane helix</keyword>
<dbReference type="Proteomes" id="UP001551695">
    <property type="component" value="Unassembled WGS sequence"/>
</dbReference>
<feature type="transmembrane region" description="Helical" evidence="1">
    <location>
        <begin position="138"/>
        <end position="161"/>
    </location>
</feature>
<feature type="transmembrane region" description="Helical" evidence="1">
    <location>
        <begin position="112"/>
        <end position="132"/>
    </location>
</feature>
<feature type="transmembrane region" description="Helical" evidence="1">
    <location>
        <begin position="82"/>
        <end position="100"/>
    </location>
</feature>
<sequence>MVFLLLVRIFDPNSFLPVVLLFLAVMAAVWLLQAAMVRGALYETDGNKPAFGSYFRFVNAGNVLLTAMLAFIGTWIGLAFCVIPGLIVGFLCMFALHFVIDQDQGPFSAIKSSAVLVVSNLGQTLLLALAVAVITLVGALLCGLGLLVAGPVSVIAVTFAYRGLTGGVLAP</sequence>
<reference evidence="2 3" key="1">
    <citation type="submission" date="2024-06" db="EMBL/GenBank/DDBJ databases">
        <title>The Natural Products Discovery Center: Release of the First 8490 Sequenced Strains for Exploring Actinobacteria Biosynthetic Diversity.</title>
        <authorList>
            <person name="Kalkreuter E."/>
            <person name="Kautsar S.A."/>
            <person name="Yang D."/>
            <person name="Bader C.D."/>
            <person name="Teijaro C.N."/>
            <person name="Fluegel L."/>
            <person name="Davis C.M."/>
            <person name="Simpson J.R."/>
            <person name="Lauterbach L."/>
            <person name="Steele A.D."/>
            <person name="Gui C."/>
            <person name="Meng S."/>
            <person name="Li G."/>
            <person name="Viehrig K."/>
            <person name="Ye F."/>
            <person name="Su P."/>
            <person name="Kiefer A.F."/>
            <person name="Nichols A."/>
            <person name="Cepeda A.J."/>
            <person name="Yan W."/>
            <person name="Fan B."/>
            <person name="Jiang Y."/>
            <person name="Adhikari A."/>
            <person name="Zheng C.-J."/>
            <person name="Schuster L."/>
            <person name="Cowan T.M."/>
            <person name="Smanski M.J."/>
            <person name="Chevrette M.G."/>
            <person name="De Carvalho L.P.S."/>
            <person name="Shen B."/>
        </authorList>
    </citation>
    <scope>NUCLEOTIDE SEQUENCE [LARGE SCALE GENOMIC DNA]</scope>
    <source>
        <strain evidence="2 3">NPDC050403</strain>
    </source>
</reference>
<protein>
    <recommendedName>
        <fullName evidence="4">Proline and glycine rich transmembrane protein</fullName>
    </recommendedName>
</protein>
<evidence type="ECO:0000313" key="2">
    <source>
        <dbReference type="EMBL" id="MEV0707147.1"/>
    </source>
</evidence>
<keyword evidence="3" id="KW-1185">Reference proteome</keyword>
<accession>A0ABV3FP07</accession>
<name>A0ABV3FP07_9NOCA</name>
<evidence type="ECO:0008006" key="4">
    <source>
        <dbReference type="Google" id="ProtNLM"/>
    </source>
</evidence>